<dbReference type="InterPro" id="IPR003661">
    <property type="entry name" value="HisK_dim/P_dom"/>
</dbReference>
<dbReference type="PANTHER" id="PTHR43711:SF1">
    <property type="entry name" value="HISTIDINE KINASE 1"/>
    <property type="match status" value="1"/>
</dbReference>
<evidence type="ECO:0000313" key="10">
    <source>
        <dbReference type="Proteomes" id="UP000198916"/>
    </source>
</evidence>
<evidence type="ECO:0000256" key="5">
    <source>
        <dbReference type="ARBA" id="ARBA00022777"/>
    </source>
</evidence>
<keyword evidence="5" id="KW-0418">Kinase</keyword>
<evidence type="ECO:0000313" key="9">
    <source>
        <dbReference type="EMBL" id="SEL52282.1"/>
    </source>
</evidence>
<dbReference type="SUPFAM" id="SSF55785">
    <property type="entry name" value="PYP-like sensor domain (PAS domain)"/>
    <property type="match status" value="2"/>
</dbReference>
<sequence>MRQQLIDNTALFYKDPIPVPFLFPRYPEKIHYPLAEGTSYRYESTAEGIFTLDKNWRCVYANRNFLRLLGKESQDLVGNQIWKVFPDLEASALGDIYRRSMQDGMSRILVDYIPAFLGWYRVSITPTAEGIDTTVQHHSKSVPFEKLSVYTSEQKYRTLFNSIDEGFCLVEVLFDAYNHPYDYRFLETNEAFRQQTDIENAVGRTMREIAPLHENHWFEIYGNVALTGESIRFENHAEQLHRWYEVYAFRMGTAGQRQVAILFKDITERKKTEHVKDDFISTASHELNTPLTGIKAYTQLLARELQKAGDKKNTTLAQKLNHHVNRMANLINNLLDTSKITKGALSFIKEHFDINDLVAERVNEFRLLNQYYQIVLDTTPVKPILADRQRIGQALGNLITNAIKYSPPTGKITVSTSDVDAKQLKISVEDHGVGVSVPAASLNKVFDRFFRVSSANMPTYPGMGLGLYITAQIIKYHGGTITVDNKPDSGGAVFSFTLPYE</sequence>
<dbReference type="InterPro" id="IPR003594">
    <property type="entry name" value="HATPase_dom"/>
</dbReference>
<dbReference type="InterPro" id="IPR004358">
    <property type="entry name" value="Sig_transdc_His_kin-like_C"/>
</dbReference>
<name>A0A1H7QWH7_9SPHI</name>
<evidence type="ECO:0000256" key="1">
    <source>
        <dbReference type="ARBA" id="ARBA00000085"/>
    </source>
</evidence>
<proteinExistence type="predicted"/>
<dbReference type="Gene3D" id="1.10.287.130">
    <property type="match status" value="1"/>
</dbReference>
<dbReference type="AlphaFoldDB" id="A0A1H7QWH7"/>
<dbReference type="RefSeq" id="WP_177181153.1">
    <property type="nucleotide sequence ID" value="NZ_FNZR01000006.1"/>
</dbReference>
<dbReference type="InterPro" id="IPR000014">
    <property type="entry name" value="PAS"/>
</dbReference>
<feature type="domain" description="Histidine kinase" evidence="7">
    <location>
        <begin position="282"/>
        <end position="501"/>
    </location>
</feature>
<dbReference type="InterPro" id="IPR036890">
    <property type="entry name" value="HATPase_C_sf"/>
</dbReference>
<dbReference type="SUPFAM" id="SSF47384">
    <property type="entry name" value="Homodimeric domain of signal transducing histidine kinase"/>
    <property type="match status" value="1"/>
</dbReference>
<dbReference type="PRINTS" id="PR00344">
    <property type="entry name" value="BCTRLSENSOR"/>
</dbReference>
<dbReference type="InterPro" id="IPR050736">
    <property type="entry name" value="Sensor_HK_Regulatory"/>
</dbReference>
<dbReference type="PROSITE" id="PS50109">
    <property type="entry name" value="HIS_KIN"/>
    <property type="match status" value="1"/>
</dbReference>
<dbReference type="Gene3D" id="3.30.450.20">
    <property type="entry name" value="PAS domain"/>
    <property type="match status" value="2"/>
</dbReference>
<dbReference type="FunFam" id="3.30.565.10:FF:000006">
    <property type="entry name" value="Sensor histidine kinase WalK"/>
    <property type="match status" value="1"/>
</dbReference>
<gene>
    <name evidence="9" type="ORF">SAMN05421740_106149</name>
</gene>
<protein>
    <recommendedName>
        <fullName evidence="2">histidine kinase</fullName>
        <ecNumber evidence="2">2.7.13.3</ecNumber>
    </recommendedName>
</protein>
<dbReference type="NCBIfam" id="TIGR00229">
    <property type="entry name" value="sensory_box"/>
    <property type="match status" value="1"/>
</dbReference>
<keyword evidence="4" id="KW-0808">Transferase</keyword>
<evidence type="ECO:0000256" key="4">
    <source>
        <dbReference type="ARBA" id="ARBA00022679"/>
    </source>
</evidence>
<comment type="catalytic activity">
    <reaction evidence="1">
        <text>ATP + protein L-histidine = ADP + protein N-phospho-L-histidine.</text>
        <dbReference type="EC" id="2.7.13.3"/>
    </reaction>
</comment>
<keyword evidence="10" id="KW-1185">Reference proteome</keyword>
<evidence type="ECO:0000256" key="3">
    <source>
        <dbReference type="ARBA" id="ARBA00022553"/>
    </source>
</evidence>
<dbReference type="GO" id="GO:0000155">
    <property type="term" value="F:phosphorelay sensor kinase activity"/>
    <property type="evidence" value="ECO:0007669"/>
    <property type="project" value="InterPro"/>
</dbReference>
<dbReference type="Proteomes" id="UP000198916">
    <property type="component" value="Unassembled WGS sequence"/>
</dbReference>
<keyword evidence="6" id="KW-0902">Two-component regulatory system</keyword>
<dbReference type="EMBL" id="FNZR01000006">
    <property type="protein sequence ID" value="SEL52282.1"/>
    <property type="molecule type" value="Genomic_DNA"/>
</dbReference>
<keyword evidence="3" id="KW-0597">Phosphoprotein</keyword>
<dbReference type="STRING" id="332977.SAMN05421740_106149"/>
<dbReference type="Pfam" id="PF08448">
    <property type="entry name" value="PAS_4"/>
    <property type="match status" value="2"/>
</dbReference>
<dbReference type="SMART" id="SM00091">
    <property type="entry name" value="PAS"/>
    <property type="match status" value="1"/>
</dbReference>
<evidence type="ECO:0000259" key="7">
    <source>
        <dbReference type="PROSITE" id="PS50109"/>
    </source>
</evidence>
<dbReference type="PROSITE" id="PS50112">
    <property type="entry name" value="PAS"/>
    <property type="match status" value="1"/>
</dbReference>
<dbReference type="InterPro" id="IPR005467">
    <property type="entry name" value="His_kinase_dom"/>
</dbReference>
<feature type="domain" description="PAS" evidence="8">
    <location>
        <begin position="43"/>
        <end position="104"/>
    </location>
</feature>
<dbReference type="SUPFAM" id="SSF55874">
    <property type="entry name" value="ATPase domain of HSP90 chaperone/DNA topoisomerase II/histidine kinase"/>
    <property type="match status" value="1"/>
</dbReference>
<dbReference type="Pfam" id="PF00512">
    <property type="entry name" value="HisKA"/>
    <property type="match status" value="1"/>
</dbReference>
<dbReference type="EC" id="2.7.13.3" evidence="2"/>
<dbReference type="Gene3D" id="3.30.565.10">
    <property type="entry name" value="Histidine kinase-like ATPase, C-terminal domain"/>
    <property type="match status" value="1"/>
</dbReference>
<dbReference type="SMART" id="SM00387">
    <property type="entry name" value="HATPase_c"/>
    <property type="match status" value="1"/>
</dbReference>
<evidence type="ECO:0000259" key="8">
    <source>
        <dbReference type="PROSITE" id="PS50112"/>
    </source>
</evidence>
<dbReference type="PANTHER" id="PTHR43711">
    <property type="entry name" value="TWO-COMPONENT HISTIDINE KINASE"/>
    <property type="match status" value="1"/>
</dbReference>
<dbReference type="CDD" id="cd00082">
    <property type="entry name" value="HisKA"/>
    <property type="match status" value="1"/>
</dbReference>
<dbReference type="InterPro" id="IPR035965">
    <property type="entry name" value="PAS-like_dom_sf"/>
</dbReference>
<evidence type="ECO:0000256" key="6">
    <source>
        <dbReference type="ARBA" id="ARBA00023012"/>
    </source>
</evidence>
<dbReference type="InterPro" id="IPR013656">
    <property type="entry name" value="PAS_4"/>
</dbReference>
<accession>A0A1H7QWH7</accession>
<dbReference type="SMART" id="SM00388">
    <property type="entry name" value="HisKA"/>
    <property type="match status" value="1"/>
</dbReference>
<reference evidence="10" key="1">
    <citation type="submission" date="2016-10" db="EMBL/GenBank/DDBJ databases">
        <authorList>
            <person name="Varghese N."/>
            <person name="Submissions S."/>
        </authorList>
    </citation>
    <scope>NUCLEOTIDE SEQUENCE [LARGE SCALE GENOMIC DNA]</scope>
    <source>
        <strain evidence="10">Jip14</strain>
    </source>
</reference>
<dbReference type="CDD" id="cd00075">
    <property type="entry name" value="HATPase"/>
    <property type="match status" value="1"/>
</dbReference>
<organism evidence="9 10">
    <name type="scientific">Parapedobacter koreensis</name>
    <dbReference type="NCBI Taxonomy" id="332977"/>
    <lineage>
        <taxon>Bacteria</taxon>
        <taxon>Pseudomonadati</taxon>
        <taxon>Bacteroidota</taxon>
        <taxon>Sphingobacteriia</taxon>
        <taxon>Sphingobacteriales</taxon>
        <taxon>Sphingobacteriaceae</taxon>
        <taxon>Parapedobacter</taxon>
    </lineage>
</organism>
<dbReference type="Pfam" id="PF02518">
    <property type="entry name" value="HATPase_c"/>
    <property type="match status" value="1"/>
</dbReference>
<evidence type="ECO:0000256" key="2">
    <source>
        <dbReference type="ARBA" id="ARBA00012438"/>
    </source>
</evidence>
<dbReference type="CDD" id="cd00130">
    <property type="entry name" value="PAS"/>
    <property type="match status" value="1"/>
</dbReference>
<dbReference type="InterPro" id="IPR036097">
    <property type="entry name" value="HisK_dim/P_sf"/>
</dbReference>